<keyword evidence="2" id="KW-0732">Signal</keyword>
<sequence length="508" mass="53928">MRFRPLMAGAGLAALLALAACGGGPGGSTGSSAERAVPARTEAGRPVPAEPRATRRAQPEAGRETAADAEQDTGRDAAEAQISTFALDVDTASYSYARRALAEGRWPEPARIRPEEFVNSFGQDYAEPAGDGFTVHIDGARLPGSDTAVVRVGLRTRGADAAARRPADLTFVVDVSGSMAETGRLDLVKESLHTLIDQLAPGDRVSVVAFSDTAETLVPMTPLTARPDLHAAVDRLAVQGGTNLETGLVTGYQQASRAFRPAATNRVVLLSDGLANQGVTAWQAILDRVKEYAGRQVTLLTVGVGRDYGDELMEQLADNGDGAAVYVSTREEAAKVFAERLPTTIELRARDARAQVAFNPSVVESQQLLGYDNRAMPADGFRDDTRDGGEIGPGHAVTALYSVRLKPGATGQLAQATVRWQDPDTRAPAEASRSVDVTALTPSIWDRAPVRLQVDVVAAAFAVYMRDRQAFGLDLPALGEHARRLAERAEDPMVSELARLIDQARAVG</sequence>
<name>A0A7Y6IRY9_9ACTN</name>
<dbReference type="Pfam" id="PF00092">
    <property type="entry name" value="VWA"/>
    <property type="match status" value="1"/>
</dbReference>
<dbReference type="InterPro" id="IPR051266">
    <property type="entry name" value="CLCR"/>
</dbReference>
<dbReference type="SUPFAM" id="SSF53300">
    <property type="entry name" value="vWA-like"/>
    <property type="match status" value="1"/>
</dbReference>
<feature type="region of interest" description="Disordered" evidence="1">
    <location>
        <begin position="24"/>
        <end position="77"/>
    </location>
</feature>
<dbReference type="SMART" id="SM00327">
    <property type="entry name" value="VWA"/>
    <property type="match status" value="1"/>
</dbReference>
<dbReference type="PANTHER" id="PTHR10579:SF43">
    <property type="entry name" value="ZINC FINGER (C3HC4-TYPE RING FINGER) FAMILY PROTEIN"/>
    <property type="match status" value="1"/>
</dbReference>
<organism evidence="4 5">
    <name type="scientific">Nonomuraea rhodomycinica</name>
    <dbReference type="NCBI Taxonomy" id="1712872"/>
    <lineage>
        <taxon>Bacteria</taxon>
        <taxon>Bacillati</taxon>
        <taxon>Actinomycetota</taxon>
        <taxon>Actinomycetes</taxon>
        <taxon>Streptosporangiales</taxon>
        <taxon>Streptosporangiaceae</taxon>
        <taxon>Nonomuraea</taxon>
    </lineage>
</organism>
<dbReference type="InterPro" id="IPR002035">
    <property type="entry name" value="VWF_A"/>
</dbReference>
<gene>
    <name evidence="4" type="ORF">HT134_23585</name>
</gene>
<keyword evidence="5" id="KW-1185">Reference proteome</keyword>
<dbReference type="InterPro" id="IPR022156">
    <property type="entry name" value="Uncharacterised_YfbK_N"/>
</dbReference>
<feature type="compositionally biased region" description="Basic and acidic residues" evidence="1">
    <location>
        <begin position="57"/>
        <end position="77"/>
    </location>
</feature>
<comment type="caution">
    <text evidence="4">The sequence shown here is derived from an EMBL/GenBank/DDBJ whole genome shotgun (WGS) entry which is preliminary data.</text>
</comment>
<evidence type="ECO:0000313" key="4">
    <source>
        <dbReference type="EMBL" id="NUW43095.1"/>
    </source>
</evidence>
<dbReference type="PANTHER" id="PTHR10579">
    <property type="entry name" value="CALCIUM-ACTIVATED CHLORIDE CHANNEL REGULATOR"/>
    <property type="match status" value="1"/>
</dbReference>
<feature type="signal peptide" evidence="2">
    <location>
        <begin position="1"/>
        <end position="19"/>
    </location>
</feature>
<feature type="domain" description="VWFA" evidence="3">
    <location>
        <begin position="168"/>
        <end position="341"/>
    </location>
</feature>
<dbReference type="AlphaFoldDB" id="A0A7Y6IRY9"/>
<accession>A0A7Y6IRY9</accession>
<proteinExistence type="predicted"/>
<evidence type="ECO:0000256" key="1">
    <source>
        <dbReference type="SAM" id="MobiDB-lite"/>
    </source>
</evidence>
<evidence type="ECO:0000256" key="2">
    <source>
        <dbReference type="SAM" id="SignalP"/>
    </source>
</evidence>
<dbReference type="RefSeq" id="WP_175602606.1">
    <property type="nucleotide sequence ID" value="NZ_JABWGO010000005.1"/>
</dbReference>
<dbReference type="PROSITE" id="PS50234">
    <property type="entry name" value="VWFA"/>
    <property type="match status" value="1"/>
</dbReference>
<dbReference type="InterPro" id="IPR036465">
    <property type="entry name" value="vWFA_dom_sf"/>
</dbReference>
<reference evidence="4 5" key="1">
    <citation type="submission" date="2020-06" db="EMBL/GenBank/DDBJ databases">
        <authorList>
            <person name="Chanama M."/>
        </authorList>
    </citation>
    <scope>NUCLEOTIDE SEQUENCE [LARGE SCALE GENOMIC DNA]</scope>
    <source>
        <strain evidence="4 5">TBRC6557</strain>
    </source>
</reference>
<dbReference type="Pfam" id="PF12034">
    <property type="entry name" value="YfbK_C"/>
    <property type="match status" value="1"/>
</dbReference>
<dbReference type="InterPro" id="IPR021908">
    <property type="entry name" value="YfbK_C"/>
</dbReference>
<dbReference type="PROSITE" id="PS51257">
    <property type="entry name" value="PROKAR_LIPOPROTEIN"/>
    <property type="match status" value="1"/>
</dbReference>
<evidence type="ECO:0000313" key="5">
    <source>
        <dbReference type="Proteomes" id="UP000546126"/>
    </source>
</evidence>
<feature type="chain" id="PRO_5038709959" evidence="2">
    <location>
        <begin position="20"/>
        <end position="508"/>
    </location>
</feature>
<dbReference type="Proteomes" id="UP000546126">
    <property type="component" value="Unassembled WGS sequence"/>
</dbReference>
<dbReference type="Pfam" id="PF12450">
    <property type="entry name" value="vWF_A"/>
    <property type="match status" value="1"/>
</dbReference>
<dbReference type="EMBL" id="JABWGO010000005">
    <property type="protein sequence ID" value="NUW43095.1"/>
    <property type="molecule type" value="Genomic_DNA"/>
</dbReference>
<protein>
    <submittedName>
        <fullName evidence="4">von Willebrand factor type A domain-containing protein</fullName>
    </submittedName>
</protein>
<dbReference type="Gene3D" id="3.40.50.410">
    <property type="entry name" value="von Willebrand factor, type A domain"/>
    <property type="match status" value="1"/>
</dbReference>
<evidence type="ECO:0000259" key="3">
    <source>
        <dbReference type="PROSITE" id="PS50234"/>
    </source>
</evidence>